<organism evidence="2 3">
    <name type="scientific">Nannocystis bainbridge</name>
    <dbReference type="NCBI Taxonomy" id="2995303"/>
    <lineage>
        <taxon>Bacteria</taxon>
        <taxon>Pseudomonadati</taxon>
        <taxon>Myxococcota</taxon>
        <taxon>Polyangia</taxon>
        <taxon>Nannocystales</taxon>
        <taxon>Nannocystaceae</taxon>
        <taxon>Nannocystis</taxon>
    </lineage>
</organism>
<accession>A0ABT5DQM2</accession>
<dbReference type="InterPro" id="IPR052189">
    <property type="entry name" value="L-asp_N-monooxygenase_NS-form"/>
</dbReference>
<dbReference type="InterPro" id="IPR036188">
    <property type="entry name" value="FAD/NAD-bd_sf"/>
</dbReference>
<dbReference type="EMBL" id="JAQNDL010000001">
    <property type="protein sequence ID" value="MDC0715344.1"/>
    <property type="molecule type" value="Genomic_DNA"/>
</dbReference>
<reference evidence="2 3" key="1">
    <citation type="submission" date="2022-11" db="EMBL/GenBank/DDBJ databases">
        <title>Minimal conservation of predation-associated metabolite biosynthetic gene clusters underscores biosynthetic potential of Myxococcota including descriptions for ten novel species: Archangium lansinium sp. nov., Myxococcus landrumus sp. nov., Nannocystis bai.</title>
        <authorList>
            <person name="Ahearne A."/>
            <person name="Stevens C."/>
            <person name="Dowd S."/>
        </authorList>
    </citation>
    <scope>NUCLEOTIDE SEQUENCE [LARGE SCALE GENOMIC DNA]</scope>
    <source>
        <strain evidence="2 3">BB15-2</strain>
    </source>
</reference>
<dbReference type="Proteomes" id="UP001221686">
    <property type="component" value="Unassembled WGS sequence"/>
</dbReference>
<evidence type="ECO:0000259" key="1">
    <source>
        <dbReference type="Pfam" id="PF13454"/>
    </source>
</evidence>
<proteinExistence type="predicted"/>
<dbReference type="InterPro" id="IPR038732">
    <property type="entry name" value="HpyO/CreE_NAD-binding"/>
</dbReference>
<dbReference type="PRINTS" id="PR00368">
    <property type="entry name" value="FADPNR"/>
</dbReference>
<comment type="caution">
    <text evidence="2">The sequence shown here is derived from an EMBL/GenBank/DDBJ whole genome shotgun (WGS) entry which is preliminary data.</text>
</comment>
<dbReference type="Gene3D" id="3.50.50.60">
    <property type="entry name" value="FAD/NAD(P)-binding domain"/>
    <property type="match status" value="2"/>
</dbReference>
<dbReference type="Pfam" id="PF13454">
    <property type="entry name" value="NAD_binding_9"/>
    <property type="match status" value="1"/>
</dbReference>
<sequence>MPSASAPAVAVVGAGFCGAALAWHLARAGGPRVTLIDGRGEFGPGLAYRTGDPRHLLNTPAGRMSALADDPEHFVRWARTGDHAVGGGSFLPRGVYGDYLRHLVAEANVTCLKGHVVEARPPAPGRSAVLALSDGTELAADHVVLAVGNLPPRLPAGLGPQVRADPRYVHDPWTAPGPAIAPDATVLVCGTGLSALDLALGLGGAGHRGPIHLLSRHGLLPQAHRAPSRPPEPHPPAFTDWPATARGSLHALRAAARLEATRDGDWRDVLADLRPVTQAIWRRWPADERDRFVRHLRVFWEAHRHRAAPATAAAIAELRAAGRLQVHAGRVVDMSLGTDAITLAIRPRGRTDRVHLRVAALLNATGPSPDPRDGADPLLRDLIARGLLVPEPLGAAITDDGAVIDAHGRASSWLHALGGLRRPQLWETTAVLELAPQCQALAERLRGRQ</sequence>
<keyword evidence="3" id="KW-1185">Reference proteome</keyword>
<protein>
    <submittedName>
        <fullName evidence="2">FAD/NAD(P)-binding protein</fullName>
    </submittedName>
</protein>
<evidence type="ECO:0000313" key="2">
    <source>
        <dbReference type="EMBL" id="MDC0715344.1"/>
    </source>
</evidence>
<dbReference type="RefSeq" id="WP_272083648.1">
    <property type="nucleotide sequence ID" value="NZ_JAQNDL010000001.1"/>
</dbReference>
<feature type="domain" description="FAD-dependent urate hydroxylase HpyO/Asp monooxygenase CreE-like FAD/NAD(P)-binding" evidence="1">
    <location>
        <begin position="10"/>
        <end position="149"/>
    </location>
</feature>
<evidence type="ECO:0000313" key="3">
    <source>
        <dbReference type="Proteomes" id="UP001221686"/>
    </source>
</evidence>
<dbReference type="PANTHER" id="PTHR40254:SF1">
    <property type="entry name" value="BLR0577 PROTEIN"/>
    <property type="match status" value="1"/>
</dbReference>
<dbReference type="PANTHER" id="PTHR40254">
    <property type="entry name" value="BLR0577 PROTEIN"/>
    <property type="match status" value="1"/>
</dbReference>
<dbReference type="SUPFAM" id="SSF51905">
    <property type="entry name" value="FAD/NAD(P)-binding domain"/>
    <property type="match status" value="1"/>
</dbReference>
<gene>
    <name evidence="2" type="ORF">POL25_00480</name>
</gene>
<name>A0ABT5DQM2_9BACT</name>